<feature type="binding site" evidence="6">
    <location>
        <begin position="16"/>
        <end position="18"/>
    </location>
    <ligand>
        <name>ATP</name>
        <dbReference type="ChEBI" id="CHEBI:30616"/>
    </ligand>
</feature>
<comment type="subcellular location">
    <subcellularLocation>
        <location evidence="6">Cytoplasm</location>
    </subcellularLocation>
    <text evidence="6">Membrane-associated.</text>
</comment>
<dbReference type="InterPro" id="IPR056546">
    <property type="entry name" value="MreB_MamK-like"/>
</dbReference>
<evidence type="ECO:0000256" key="1">
    <source>
        <dbReference type="ARBA" id="ARBA00022490"/>
    </source>
</evidence>
<keyword evidence="8" id="KW-1185">Reference proteome</keyword>
<evidence type="ECO:0000256" key="4">
    <source>
        <dbReference type="ARBA" id="ARBA00022960"/>
    </source>
</evidence>
<dbReference type="PANTHER" id="PTHR42749">
    <property type="entry name" value="CELL SHAPE-DETERMINING PROTEIN MREB"/>
    <property type="match status" value="1"/>
</dbReference>
<keyword evidence="1 6" id="KW-0963">Cytoplasm</keyword>
<keyword evidence="3 6" id="KW-0067">ATP-binding</keyword>
<dbReference type="Pfam" id="PF06723">
    <property type="entry name" value="MreB_Mbl"/>
    <property type="match status" value="1"/>
</dbReference>
<dbReference type="HAMAP" id="MF_02207">
    <property type="entry name" value="MreB"/>
    <property type="match status" value="1"/>
</dbReference>
<dbReference type="NCBIfam" id="TIGR00904">
    <property type="entry name" value="mreB"/>
    <property type="match status" value="1"/>
</dbReference>
<dbReference type="SMART" id="SM00268">
    <property type="entry name" value="ACTIN"/>
    <property type="match status" value="1"/>
</dbReference>
<comment type="subunit">
    <text evidence="6">Forms polymers.</text>
</comment>
<keyword evidence="2 6" id="KW-0547">Nucleotide-binding</keyword>
<evidence type="ECO:0000313" key="8">
    <source>
        <dbReference type="Proteomes" id="UP001315967"/>
    </source>
</evidence>
<proteinExistence type="inferred from homology"/>
<comment type="similarity">
    <text evidence="5 6">Belongs to the FtsA/MreB family.</text>
</comment>
<dbReference type="InterPro" id="IPR043129">
    <property type="entry name" value="ATPase_NBD"/>
</dbReference>
<reference evidence="7 8" key="1">
    <citation type="submission" date="2022-08" db="EMBL/GenBank/DDBJ databases">
        <title>Aerococcaceae sp. nov isolated from spoiled eye mask.</title>
        <authorList>
            <person name="Zhou G."/>
            <person name="Xie X.-B."/>
            <person name="Shi Q.-S."/>
            <person name="Wang Y.-S."/>
            <person name="Wen X."/>
            <person name="Peng H."/>
            <person name="Yang X.-J."/>
            <person name="Tao H.-B."/>
            <person name="Huang X.-M."/>
        </authorList>
    </citation>
    <scope>NUCLEOTIDE SEQUENCE [LARGE SCALE GENOMIC DNA]</scope>
    <source>
        <strain evidence="8">DM20194951</strain>
    </source>
</reference>
<dbReference type="PANTHER" id="PTHR42749:SF1">
    <property type="entry name" value="CELL SHAPE-DETERMINING PROTEIN MREB"/>
    <property type="match status" value="1"/>
</dbReference>
<gene>
    <name evidence="6" type="primary">mreB</name>
    <name evidence="7" type="ORF">NRE15_14285</name>
</gene>
<accession>A0ABY5PAP8</accession>
<name>A0ABY5PAP8_9LACT</name>
<sequence length="341" mass="37053">MVGIFYKQRLGIDLGTANTIIYIDSKGIALREPSIVAVNKETNEVVAFGKEAFDLVGRTSEKYETIRPMRDGVIANFSLTKQMLAHFIKKALRRSLARPEVVICVPSNISKVERRAVIDAIKDLGIYRAMIVEEPFAAALGANLAINLPKGNMVVDIGGGTTDIAVISYGEIVKGATVTAAGNAMNDVIMSYVRTHYQLAIGYQEAENIKVEIGNAQFTKHDETDHVRARGRNIATGVPDNKVIRANVVAQAVNEVILEIVVAIKQVLEVTPPELSADIMENGIVLTGGGALLKRLPERLYEEIGIPVHLANLPLDCVAIGAGKMLNEMDRESKIAERNAR</sequence>
<dbReference type="Proteomes" id="UP001315967">
    <property type="component" value="Chromosome"/>
</dbReference>
<protein>
    <recommendedName>
        <fullName evidence="6">Cell shape-determining protein MreB</fullName>
    </recommendedName>
</protein>
<feature type="binding site" evidence="6">
    <location>
        <begin position="159"/>
        <end position="161"/>
    </location>
    <ligand>
        <name>ATP</name>
        <dbReference type="ChEBI" id="CHEBI:30616"/>
    </ligand>
</feature>
<evidence type="ECO:0000256" key="5">
    <source>
        <dbReference type="ARBA" id="ARBA00023458"/>
    </source>
</evidence>
<dbReference type="InterPro" id="IPR004753">
    <property type="entry name" value="MreB"/>
</dbReference>
<organism evidence="7 8">
    <name type="scientific">Fundicoccus culcitae</name>
    <dbReference type="NCBI Taxonomy" id="2969821"/>
    <lineage>
        <taxon>Bacteria</taxon>
        <taxon>Bacillati</taxon>
        <taxon>Bacillota</taxon>
        <taxon>Bacilli</taxon>
        <taxon>Lactobacillales</taxon>
        <taxon>Aerococcaceae</taxon>
        <taxon>Fundicoccus</taxon>
    </lineage>
</organism>
<dbReference type="SUPFAM" id="SSF53067">
    <property type="entry name" value="Actin-like ATPase domain"/>
    <property type="match status" value="2"/>
</dbReference>
<feature type="binding site" evidence="6">
    <location>
        <begin position="289"/>
        <end position="292"/>
    </location>
    <ligand>
        <name>ATP</name>
        <dbReference type="ChEBI" id="CHEBI:30616"/>
    </ligand>
</feature>
<dbReference type="InterPro" id="IPR004000">
    <property type="entry name" value="Actin"/>
</dbReference>
<feature type="binding site" evidence="6">
    <location>
        <begin position="207"/>
        <end position="210"/>
    </location>
    <ligand>
        <name>ATP</name>
        <dbReference type="ChEBI" id="CHEBI:30616"/>
    </ligand>
</feature>
<dbReference type="NCBIfam" id="NF010539">
    <property type="entry name" value="PRK13927.1"/>
    <property type="match status" value="1"/>
</dbReference>
<evidence type="ECO:0000256" key="6">
    <source>
        <dbReference type="HAMAP-Rule" id="MF_02207"/>
    </source>
</evidence>
<comment type="function">
    <text evidence="6">Forms membrane-associated dynamic filaments that are essential for cell shape determination. Acts by regulating cell wall synthesis and cell elongation, and thus cell shape. A feedback loop between cell geometry and MreB localization may maintain elongated cell shape by targeting cell wall growth to regions of negative cell wall curvature.</text>
</comment>
<evidence type="ECO:0000256" key="2">
    <source>
        <dbReference type="ARBA" id="ARBA00022741"/>
    </source>
</evidence>
<dbReference type="Gene3D" id="3.30.420.40">
    <property type="match status" value="3"/>
</dbReference>
<evidence type="ECO:0000313" key="7">
    <source>
        <dbReference type="EMBL" id="UUX35533.1"/>
    </source>
</evidence>
<dbReference type="EMBL" id="CP102453">
    <property type="protein sequence ID" value="UUX35533.1"/>
    <property type="molecule type" value="Genomic_DNA"/>
</dbReference>
<evidence type="ECO:0000256" key="3">
    <source>
        <dbReference type="ARBA" id="ARBA00022840"/>
    </source>
</evidence>
<keyword evidence="4 6" id="KW-0133">Cell shape</keyword>
<dbReference type="PRINTS" id="PR01652">
    <property type="entry name" value="SHAPEPROTEIN"/>
</dbReference>
<dbReference type="CDD" id="cd10225">
    <property type="entry name" value="ASKHA_NBD_MreB-like"/>
    <property type="match status" value="1"/>
</dbReference>